<reference evidence="6" key="1">
    <citation type="submission" date="2023-10" db="EMBL/GenBank/DDBJ databases">
        <title>Chromosome-level genome of the transformable northern wattle, Acacia crassicarpa.</title>
        <authorList>
            <person name="Massaro I."/>
            <person name="Sinha N.R."/>
            <person name="Poethig S."/>
            <person name="Leichty A.R."/>
        </authorList>
    </citation>
    <scope>NUCLEOTIDE SEQUENCE</scope>
    <source>
        <strain evidence="6">Acra3RX</strain>
        <tissue evidence="6">Leaf</tissue>
    </source>
</reference>
<keyword evidence="3" id="KW-0520">NAD</keyword>
<dbReference type="EC" id="3.2.2.6" evidence="1"/>
<name>A0AAE1MWZ8_9FABA</name>
<dbReference type="EMBL" id="JAWXYG010000003">
    <property type="protein sequence ID" value="KAK4278803.1"/>
    <property type="molecule type" value="Genomic_DNA"/>
</dbReference>
<evidence type="ECO:0000256" key="1">
    <source>
        <dbReference type="ARBA" id="ARBA00011982"/>
    </source>
</evidence>
<evidence type="ECO:0000259" key="5">
    <source>
        <dbReference type="PROSITE" id="PS50104"/>
    </source>
</evidence>
<dbReference type="PANTHER" id="PTHR32009:SF39">
    <property type="entry name" value="TIR DOMAIN-CONTAINING PROTEIN"/>
    <property type="match status" value="1"/>
</dbReference>
<dbReference type="Proteomes" id="UP001293593">
    <property type="component" value="Unassembled WGS sequence"/>
</dbReference>
<proteinExistence type="predicted"/>
<gene>
    <name evidence="6" type="ORF">QN277_016600</name>
</gene>
<dbReference type="Pfam" id="PF01582">
    <property type="entry name" value="TIR"/>
    <property type="match status" value="1"/>
</dbReference>
<dbReference type="FunFam" id="3.40.50.10140:FF:000007">
    <property type="entry name" value="Disease resistance protein (TIR-NBS-LRR class)"/>
    <property type="match status" value="1"/>
</dbReference>
<evidence type="ECO:0000256" key="2">
    <source>
        <dbReference type="ARBA" id="ARBA00022801"/>
    </source>
</evidence>
<dbReference type="AlphaFoldDB" id="A0AAE1MWZ8"/>
<dbReference type="PANTHER" id="PTHR32009">
    <property type="entry name" value="TMV RESISTANCE PROTEIN N-LIKE"/>
    <property type="match status" value="1"/>
</dbReference>
<evidence type="ECO:0000256" key="4">
    <source>
        <dbReference type="ARBA" id="ARBA00047304"/>
    </source>
</evidence>
<comment type="caution">
    <text evidence="6">The sequence shown here is derived from an EMBL/GenBank/DDBJ whole genome shotgun (WGS) entry which is preliminary data.</text>
</comment>
<keyword evidence="2" id="KW-0378">Hydrolase</keyword>
<dbReference type="Gene3D" id="3.40.50.10140">
    <property type="entry name" value="Toll/interleukin-1 receptor homology (TIR) domain"/>
    <property type="match status" value="1"/>
</dbReference>
<sequence length="177" mass="20049">MACSVRGEPSSSSDTFNSTPQWEYDVFLSFAGKDTRLNFTGHLCEAFIRSGIRCFKDDVDLPKGEDINDLFRAIQDSLCAVLVISKNYAKSTWCLDELQQIIESQNTLGQRVFPIFYNVNPADVRHQQESFGEALAELEEKFKENPTKVQNWRKALSKIGNLSGWVTRDNAVGKLNM</sequence>
<keyword evidence="7" id="KW-1185">Reference proteome</keyword>
<evidence type="ECO:0000313" key="6">
    <source>
        <dbReference type="EMBL" id="KAK4278803.1"/>
    </source>
</evidence>
<dbReference type="SUPFAM" id="SSF52200">
    <property type="entry name" value="Toll/Interleukin receptor TIR domain"/>
    <property type="match status" value="1"/>
</dbReference>
<evidence type="ECO:0000256" key="3">
    <source>
        <dbReference type="ARBA" id="ARBA00023027"/>
    </source>
</evidence>
<feature type="domain" description="TIR" evidence="5">
    <location>
        <begin position="22"/>
        <end position="177"/>
    </location>
</feature>
<dbReference type="SMART" id="SM00255">
    <property type="entry name" value="TIR"/>
    <property type="match status" value="1"/>
</dbReference>
<accession>A0AAE1MWZ8</accession>
<dbReference type="GO" id="GO:0007165">
    <property type="term" value="P:signal transduction"/>
    <property type="evidence" value="ECO:0007669"/>
    <property type="project" value="InterPro"/>
</dbReference>
<protein>
    <recommendedName>
        <fullName evidence="1">ADP-ribosyl cyclase/cyclic ADP-ribose hydrolase</fullName>
        <ecNumber evidence="1">3.2.2.6</ecNumber>
    </recommendedName>
</protein>
<organism evidence="6 7">
    <name type="scientific">Acacia crassicarpa</name>
    <name type="common">northern wattle</name>
    <dbReference type="NCBI Taxonomy" id="499986"/>
    <lineage>
        <taxon>Eukaryota</taxon>
        <taxon>Viridiplantae</taxon>
        <taxon>Streptophyta</taxon>
        <taxon>Embryophyta</taxon>
        <taxon>Tracheophyta</taxon>
        <taxon>Spermatophyta</taxon>
        <taxon>Magnoliopsida</taxon>
        <taxon>eudicotyledons</taxon>
        <taxon>Gunneridae</taxon>
        <taxon>Pentapetalae</taxon>
        <taxon>rosids</taxon>
        <taxon>fabids</taxon>
        <taxon>Fabales</taxon>
        <taxon>Fabaceae</taxon>
        <taxon>Caesalpinioideae</taxon>
        <taxon>mimosoid clade</taxon>
        <taxon>Acacieae</taxon>
        <taxon>Acacia</taxon>
    </lineage>
</organism>
<dbReference type="InterPro" id="IPR035897">
    <property type="entry name" value="Toll_tir_struct_dom_sf"/>
</dbReference>
<dbReference type="GO" id="GO:0061809">
    <property type="term" value="F:NAD+ nucleosidase activity, cyclic ADP-ribose generating"/>
    <property type="evidence" value="ECO:0007669"/>
    <property type="project" value="UniProtKB-EC"/>
</dbReference>
<dbReference type="PROSITE" id="PS50104">
    <property type="entry name" value="TIR"/>
    <property type="match status" value="1"/>
</dbReference>
<evidence type="ECO:0000313" key="7">
    <source>
        <dbReference type="Proteomes" id="UP001293593"/>
    </source>
</evidence>
<dbReference type="InterPro" id="IPR000157">
    <property type="entry name" value="TIR_dom"/>
</dbReference>
<comment type="catalytic activity">
    <reaction evidence="4">
        <text>NAD(+) + H2O = ADP-D-ribose + nicotinamide + H(+)</text>
        <dbReference type="Rhea" id="RHEA:16301"/>
        <dbReference type="ChEBI" id="CHEBI:15377"/>
        <dbReference type="ChEBI" id="CHEBI:15378"/>
        <dbReference type="ChEBI" id="CHEBI:17154"/>
        <dbReference type="ChEBI" id="CHEBI:57540"/>
        <dbReference type="ChEBI" id="CHEBI:57967"/>
        <dbReference type="EC" id="3.2.2.6"/>
    </reaction>
    <physiologicalReaction direction="left-to-right" evidence="4">
        <dbReference type="Rhea" id="RHEA:16302"/>
    </physiologicalReaction>
</comment>